<dbReference type="PANTHER" id="PTHR39664">
    <property type="match status" value="1"/>
</dbReference>
<dbReference type="AlphaFoldDB" id="A0A181C545"/>
<dbReference type="EMBL" id="CP050139">
    <property type="protein sequence ID" value="QIP36820.1"/>
    <property type="molecule type" value="Genomic_DNA"/>
</dbReference>
<dbReference type="Proteomes" id="UP000502533">
    <property type="component" value="Chromosome"/>
</dbReference>
<dbReference type="KEGG" id="kre:GWK63_16645"/>
<name>A0A181C545_9PROT</name>
<organism evidence="1 2">
    <name type="scientific">Komagataeibacter rhaeticus</name>
    <dbReference type="NCBI Taxonomy" id="215221"/>
    <lineage>
        <taxon>Bacteria</taxon>
        <taxon>Pseudomonadati</taxon>
        <taxon>Pseudomonadota</taxon>
        <taxon>Alphaproteobacteria</taxon>
        <taxon>Acetobacterales</taxon>
        <taxon>Acetobacteraceae</taxon>
        <taxon>Komagataeibacter</taxon>
    </lineage>
</organism>
<sequence>MRAVDTNIIVRYLTGDDPKQAEKARAVVNGELVFVPRTVVLETEWVLRGVYDMPKNKVIPALRAFAGLPTVTVEDATLVAHAFDWAEAGMDFADALHLAAAKGCSGLATFDRRFMRAATKVGTLSVSAP</sequence>
<dbReference type="Gene3D" id="3.40.50.1010">
    <property type="entry name" value="5'-nuclease"/>
    <property type="match status" value="1"/>
</dbReference>
<dbReference type="SUPFAM" id="SSF88723">
    <property type="entry name" value="PIN domain-like"/>
    <property type="match status" value="1"/>
</dbReference>
<dbReference type="InterPro" id="IPR002716">
    <property type="entry name" value="PIN_dom"/>
</dbReference>
<evidence type="ECO:0000313" key="2">
    <source>
        <dbReference type="Proteomes" id="UP000502533"/>
    </source>
</evidence>
<evidence type="ECO:0000313" key="1">
    <source>
        <dbReference type="EMBL" id="QIP36820.1"/>
    </source>
</evidence>
<proteinExistence type="predicted"/>
<accession>A0A181C545</accession>
<protein>
    <submittedName>
        <fullName evidence="1">Type II toxin-antitoxin system VapC family toxin</fullName>
    </submittedName>
</protein>
<keyword evidence="2" id="KW-1185">Reference proteome</keyword>
<dbReference type="CDD" id="cd18683">
    <property type="entry name" value="PIN_VapC-like"/>
    <property type="match status" value="1"/>
</dbReference>
<dbReference type="Pfam" id="PF01850">
    <property type="entry name" value="PIN"/>
    <property type="match status" value="1"/>
</dbReference>
<dbReference type="PANTHER" id="PTHR39664:SF2">
    <property type="entry name" value="NUCLEIC ACID-BINDING PROTEIN, CONTAINING PIN DOMAIN-RELATED"/>
    <property type="match status" value="1"/>
</dbReference>
<gene>
    <name evidence="1" type="ORF">GWK63_16645</name>
</gene>
<dbReference type="RefSeq" id="WP_007400229.1">
    <property type="nucleotide sequence ID" value="NZ_CP050139.1"/>
</dbReference>
<reference evidence="1 2" key="1">
    <citation type="submission" date="2020-03" db="EMBL/GenBank/DDBJ databases">
        <title>Isolation of cellulose-producing strains, genome characterization and application of the synthesized cellulose films as an economical and sustainable material for piezoelectric sensor construction.</title>
        <authorList>
            <person name="Mangayil R.K."/>
        </authorList>
    </citation>
    <scope>NUCLEOTIDE SEQUENCE [LARGE SCALE GENOMIC DNA]</scope>
    <source>
        <strain evidence="1 2">ENS 9a1a</strain>
    </source>
</reference>
<dbReference type="InterPro" id="IPR029060">
    <property type="entry name" value="PIN-like_dom_sf"/>
</dbReference>
<dbReference type="GeneID" id="85023779"/>